<feature type="domain" description="Nucleoside phosphorylase" evidence="2">
    <location>
        <begin position="140"/>
        <end position="413"/>
    </location>
</feature>
<dbReference type="InterPro" id="IPR000845">
    <property type="entry name" value="Nucleoside_phosphorylase_d"/>
</dbReference>
<evidence type="ECO:0000313" key="4">
    <source>
        <dbReference type="Proteomes" id="UP001610334"/>
    </source>
</evidence>
<feature type="compositionally biased region" description="Polar residues" evidence="1">
    <location>
        <begin position="93"/>
        <end position="105"/>
    </location>
</feature>
<dbReference type="PANTHER" id="PTHR46082:SF11">
    <property type="entry name" value="AAA+ ATPASE DOMAIN-CONTAINING PROTEIN-RELATED"/>
    <property type="match status" value="1"/>
</dbReference>
<dbReference type="EMBL" id="JBFXLT010000284">
    <property type="protein sequence ID" value="KAL2801629.1"/>
    <property type="molecule type" value="Genomic_DNA"/>
</dbReference>
<name>A0ABR4GSV4_9EURO</name>
<sequence length="441" mass="48731">MAHQHRIHRSEPIRTTSWVPSCWKRISHCLLSTARLHIIARVTGKSVSRQSYGRIHIENRGPYRQKSGNKPEDNKQGPDSNSTRQQEAKPLVQSLNPGSRNTTYNAWGHSRTTSGHRTRTHSLGASSRMFSYQDYTVGWICALAIELAAAKGMLDEVHTDLPARKFDDNTYILGRIGSHNIVITCLPAGRYGAITAATVATRMLLTFQSIRFGLMVGIGGGVPIGDIRLGDIVVGMPTPQSGGVLQCDAYFERTSTLNKPPVVLLNAVSKIKAQHIMNGNRIPQILADMLTAYPLMRSSTKPAEPDKLFHADYEHKNPPGSCSECDERHLIARPPRNSNTPRIHYGPIASANQVVKSGILRDHLARRLGNLCFEMEAAGLMDNFPCLVIRGISDYADSHKNDHWQGYAAATAAAYAKELLSVIPPEEVENELLVSELYSRL</sequence>
<proteinExistence type="predicted"/>
<gene>
    <name evidence="3" type="ORF">BJX63DRAFT_416907</name>
</gene>
<evidence type="ECO:0000313" key="3">
    <source>
        <dbReference type="EMBL" id="KAL2801629.1"/>
    </source>
</evidence>
<dbReference type="SUPFAM" id="SSF53167">
    <property type="entry name" value="Purine and uridine phosphorylases"/>
    <property type="match status" value="1"/>
</dbReference>
<dbReference type="PANTHER" id="PTHR46082">
    <property type="entry name" value="ATP/GTP-BINDING PROTEIN-RELATED"/>
    <property type="match status" value="1"/>
</dbReference>
<evidence type="ECO:0000256" key="1">
    <source>
        <dbReference type="SAM" id="MobiDB-lite"/>
    </source>
</evidence>
<organism evidence="3 4">
    <name type="scientific">Aspergillus granulosus</name>
    <dbReference type="NCBI Taxonomy" id="176169"/>
    <lineage>
        <taxon>Eukaryota</taxon>
        <taxon>Fungi</taxon>
        <taxon>Dikarya</taxon>
        <taxon>Ascomycota</taxon>
        <taxon>Pezizomycotina</taxon>
        <taxon>Eurotiomycetes</taxon>
        <taxon>Eurotiomycetidae</taxon>
        <taxon>Eurotiales</taxon>
        <taxon>Aspergillaceae</taxon>
        <taxon>Aspergillus</taxon>
        <taxon>Aspergillus subgen. Nidulantes</taxon>
    </lineage>
</organism>
<evidence type="ECO:0000259" key="2">
    <source>
        <dbReference type="Pfam" id="PF01048"/>
    </source>
</evidence>
<dbReference type="InterPro" id="IPR053137">
    <property type="entry name" value="NLR-like"/>
</dbReference>
<accession>A0ABR4GSV4</accession>
<comment type="caution">
    <text evidence="3">The sequence shown here is derived from an EMBL/GenBank/DDBJ whole genome shotgun (WGS) entry which is preliminary data.</text>
</comment>
<dbReference type="Gene3D" id="3.40.50.1580">
    <property type="entry name" value="Nucleoside phosphorylase domain"/>
    <property type="match status" value="1"/>
</dbReference>
<protein>
    <submittedName>
        <fullName evidence="3">Nucleoside phosphorylase domain-containing protein</fullName>
    </submittedName>
</protein>
<feature type="region of interest" description="Disordered" evidence="1">
    <location>
        <begin position="49"/>
        <end position="120"/>
    </location>
</feature>
<dbReference type="Proteomes" id="UP001610334">
    <property type="component" value="Unassembled WGS sequence"/>
</dbReference>
<dbReference type="InterPro" id="IPR035994">
    <property type="entry name" value="Nucleoside_phosphorylase_sf"/>
</dbReference>
<keyword evidence="4" id="KW-1185">Reference proteome</keyword>
<reference evidence="3 4" key="1">
    <citation type="submission" date="2024-07" db="EMBL/GenBank/DDBJ databases">
        <title>Section-level genome sequencing and comparative genomics of Aspergillus sections Usti and Cavernicolus.</title>
        <authorList>
            <consortium name="Lawrence Berkeley National Laboratory"/>
            <person name="Nybo J.L."/>
            <person name="Vesth T.C."/>
            <person name="Theobald S."/>
            <person name="Frisvad J.C."/>
            <person name="Larsen T.O."/>
            <person name="Kjaerboelling I."/>
            <person name="Rothschild-Mancinelli K."/>
            <person name="Lyhne E.K."/>
            <person name="Kogle M.E."/>
            <person name="Barry K."/>
            <person name="Clum A."/>
            <person name="Na H."/>
            <person name="Ledsgaard L."/>
            <person name="Lin J."/>
            <person name="Lipzen A."/>
            <person name="Kuo A."/>
            <person name="Riley R."/>
            <person name="Mondo S."/>
            <person name="Labutti K."/>
            <person name="Haridas S."/>
            <person name="Pangalinan J."/>
            <person name="Salamov A.A."/>
            <person name="Simmons B.A."/>
            <person name="Magnuson J.K."/>
            <person name="Chen J."/>
            <person name="Drula E."/>
            <person name="Henrissat B."/>
            <person name="Wiebenga A."/>
            <person name="Lubbers R.J."/>
            <person name="Gomes A.C."/>
            <person name="Makela M.R."/>
            <person name="Stajich J."/>
            <person name="Grigoriev I.V."/>
            <person name="Mortensen U.H."/>
            <person name="De Vries R.P."/>
            <person name="Baker S.E."/>
            <person name="Andersen M.R."/>
        </authorList>
    </citation>
    <scope>NUCLEOTIDE SEQUENCE [LARGE SCALE GENOMIC DNA]</scope>
    <source>
        <strain evidence="3 4">CBS 588.65</strain>
    </source>
</reference>
<dbReference type="Pfam" id="PF01048">
    <property type="entry name" value="PNP_UDP_1"/>
    <property type="match status" value="1"/>
</dbReference>